<gene>
    <name evidence="2" type="ORF">LCGC14_2433890</name>
</gene>
<evidence type="ECO:0000313" key="2">
    <source>
        <dbReference type="EMBL" id="KKL22597.1"/>
    </source>
</evidence>
<reference evidence="2" key="1">
    <citation type="journal article" date="2015" name="Nature">
        <title>Complex archaea that bridge the gap between prokaryotes and eukaryotes.</title>
        <authorList>
            <person name="Spang A."/>
            <person name="Saw J.H."/>
            <person name="Jorgensen S.L."/>
            <person name="Zaremba-Niedzwiedzka K."/>
            <person name="Martijn J."/>
            <person name="Lind A.E."/>
            <person name="van Eijk R."/>
            <person name="Schleper C."/>
            <person name="Guy L."/>
            <person name="Ettema T.J."/>
        </authorList>
    </citation>
    <scope>NUCLEOTIDE SEQUENCE</scope>
</reference>
<feature type="compositionally biased region" description="Basic residues" evidence="1">
    <location>
        <begin position="1"/>
        <end position="14"/>
    </location>
</feature>
<protein>
    <submittedName>
        <fullName evidence="2">Uncharacterized protein</fullName>
    </submittedName>
</protein>
<feature type="non-terminal residue" evidence="2">
    <location>
        <position position="40"/>
    </location>
</feature>
<comment type="caution">
    <text evidence="2">The sequence shown here is derived from an EMBL/GenBank/DDBJ whole genome shotgun (WGS) entry which is preliminary data.</text>
</comment>
<dbReference type="EMBL" id="LAZR01037291">
    <property type="protein sequence ID" value="KKL22597.1"/>
    <property type="molecule type" value="Genomic_DNA"/>
</dbReference>
<dbReference type="AlphaFoldDB" id="A0A0F9C8F9"/>
<feature type="region of interest" description="Disordered" evidence="1">
    <location>
        <begin position="1"/>
        <end position="26"/>
    </location>
</feature>
<sequence length="40" mass="4554">MKRTKKAAKQRKITRASAKDKGRRLQQTVCQKISELTGLP</sequence>
<evidence type="ECO:0000256" key="1">
    <source>
        <dbReference type="SAM" id="MobiDB-lite"/>
    </source>
</evidence>
<name>A0A0F9C8F9_9ZZZZ</name>
<accession>A0A0F9C8F9</accession>
<organism evidence="2">
    <name type="scientific">marine sediment metagenome</name>
    <dbReference type="NCBI Taxonomy" id="412755"/>
    <lineage>
        <taxon>unclassified sequences</taxon>
        <taxon>metagenomes</taxon>
        <taxon>ecological metagenomes</taxon>
    </lineage>
</organism>
<proteinExistence type="predicted"/>